<comment type="similarity">
    <text evidence="1 5">Belongs to the glycosyl hydrolase 1 family.</text>
</comment>
<organism evidence="7 8">
    <name type="scientific">Candidatus Colwellbacteria bacterium RIFCSPHIGHO2_02_FULL_43_15</name>
    <dbReference type="NCBI Taxonomy" id="1797686"/>
    <lineage>
        <taxon>Bacteria</taxon>
        <taxon>Candidatus Colwelliibacteriota</taxon>
    </lineage>
</organism>
<evidence type="ECO:0000256" key="3">
    <source>
        <dbReference type="ARBA" id="ARBA00023295"/>
    </source>
</evidence>
<evidence type="ECO:0000313" key="8">
    <source>
        <dbReference type="Proteomes" id="UP000178651"/>
    </source>
</evidence>
<dbReference type="Proteomes" id="UP000178651">
    <property type="component" value="Unassembled WGS sequence"/>
</dbReference>
<dbReference type="GO" id="GO:0008422">
    <property type="term" value="F:beta-glucosidase activity"/>
    <property type="evidence" value="ECO:0007669"/>
    <property type="project" value="TreeGrafter"/>
</dbReference>
<dbReference type="InterPro" id="IPR001360">
    <property type="entry name" value="Glyco_hydro_1"/>
</dbReference>
<dbReference type="PANTHER" id="PTHR10353">
    <property type="entry name" value="GLYCOSYL HYDROLASE"/>
    <property type="match status" value="1"/>
</dbReference>
<dbReference type="SUPFAM" id="SSF51445">
    <property type="entry name" value="(Trans)glycosidases"/>
    <property type="match status" value="1"/>
</dbReference>
<evidence type="ECO:0000256" key="1">
    <source>
        <dbReference type="ARBA" id="ARBA00010838"/>
    </source>
</evidence>
<accession>A0A1G1YYV0</accession>
<dbReference type="InterPro" id="IPR033132">
    <property type="entry name" value="GH_1_N_CS"/>
</dbReference>
<name>A0A1G1YYV0_9BACT</name>
<feature type="active site" description="Nucleophile" evidence="4">
    <location>
        <position position="295"/>
    </location>
</feature>
<evidence type="ECO:0000256" key="2">
    <source>
        <dbReference type="ARBA" id="ARBA00022801"/>
    </source>
</evidence>
<keyword evidence="3 6" id="KW-0326">Glycosidase</keyword>
<protein>
    <recommendedName>
        <fullName evidence="9">Beta-glucosidase</fullName>
    </recommendedName>
</protein>
<dbReference type="EMBL" id="MHIU01000030">
    <property type="protein sequence ID" value="OGY57545.1"/>
    <property type="molecule type" value="Genomic_DNA"/>
</dbReference>
<sequence>MFPAGFLFGAATSSYQVEGGNINDWTKWPKGDAGRACDSYNLFKKDFDLAVSLGHNAHRLSLEWSRIEPKEGEFDERELKHYEEVIKALKERGLEPFVTLWHFTLPVWFADKGGWLNKDSVVYFERYVTKVAETYKHLGIKFWVTINEPEIYTLNSYIRGIWPPGRKSVLYYRPVNNKLIKAHKSAYSIIKKIVPYSEIGIAKNNSYFESHGRNPWNKFIKVFADKHWNNYFLSRIKDQSDFIGLNYYFHNRINWWFNRNENKSVSDIGWEIYPEGLYRVLLDLKLYNKPIYITENGLADSEDKKRGDFIKDHLNFALKAMKDGVKLRGYFHWSLLDNFEWQKGFGPRFGLVEVDYKTMKRTVRPSAKEYKKIIETTLTG</sequence>
<evidence type="ECO:0000256" key="4">
    <source>
        <dbReference type="PROSITE-ProRule" id="PRU10055"/>
    </source>
</evidence>
<gene>
    <name evidence="7" type="ORF">A3D47_01110</name>
</gene>
<comment type="caution">
    <text evidence="7">The sequence shown here is derived from an EMBL/GenBank/DDBJ whole genome shotgun (WGS) entry which is preliminary data.</text>
</comment>
<reference evidence="7 8" key="1">
    <citation type="journal article" date="2016" name="Nat. Commun.">
        <title>Thousands of microbial genomes shed light on interconnected biogeochemical processes in an aquifer system.</title>
        <authorList>
            <person name="Anantharaman K."/>
            <person name="Brown C.T."/>
            <person name="Hug L.A."/>
            <person name="Sharon I."/>
            <person name="Castelle C.J."/>
            <person name="Probst A.J."/>
            <person name="Thomas B.C."/>
            <person name="Singh A."/>
            <person name="Wilkins M.J."/>
            <person name="Karaoz U."/>
            <person name="Brodie E.L."/>
            <person name="Williams K.H."/>
            <person name="Hubbard S.S."/>
            <person name="Banfield J.F."/>
        </authorList>
    </citation>
    <scope>NUCLEOTIDE SEQUENCE [LARGE SCALE GENOMIC DNA]</scope>
</reference>
<dbReference type="PRINTS" id="PR00131">
    <property type="entry name" value="GLHYDRLASE1"/>
</dbReference>
<dbReference type="AlphaFoldDB" id="A0A1G1YYV0"/>
<dbReference type="PROSITE" id="PS00653">
    <property type="entry name" value="GLYCOSYL_HYDROL_F1_2"/>
    <property type="match status" value="1"/>
</dbReference>
<evidence type="ECO:0000256" key="6">
    <source>
        <dbReference type="RuleBase" id="RU004468"/>
    </source>
</evidence>
<keyword evidence="2 6" id="KW-0378">Hydrolase</keyword>
<dbReference type="Pfam" id="PF00232">
    <property type="entry name" value="Glyco_hydro_1"/>
    <property type="match status" value="2"/>
</dbReference>
<dbReference type="PANTHER" id="PTHR10353:SF209">
    <property type="entry name" value="GALACTOLIPID GALACTOSYLTRANSFERASE SFR2, CHLOROPLASTIC"/>
    <property type="match status" value="1"/>
</dbReference>
<evidence type="ECO:0000256" key="5">
    <source>
        <dbReference type="RuleBase" id="RU003690"/>
    </source>
</evidence>
<dbReference type="GO" id="GO:0005975">
    <property type="term" value="P:carbohydrate metabolic process"/>
    <property type="evidence" value="ECO:0007669"/>
    <property type="project" value="InterPro"/>
</dbReference>
<dbReference type="PROSITE" id="PS00572">
    <property type="entry name" value="GLYCOSYL_HYDROL_F1_1"/>
    <property type="match status" value="1"/>
</dbReference>
<evidence type="ECO:0008006" key="9">
    <source>
        <dbReference type="Google" id="ProtNLM"/>
    </source>
</evidence>
<evidence type="ECO:0000313" key="7">
    <source>
        <dbReference type="EMBL" id="OGY57545.1"/>
    </source>
</evidence>
<dbReference type="InterPro" id="IPR018120">
    <property type="entry name" value="Glyco_hydro_1_AS"/>
</dbReference>
<dbReference type="InterPro" id="IPR017853">
    <property type="entry name" value="GH"/>
</dbReference>
<proteinExistence type="inferred from homology"/>
<dbReference type="Gene3D" id="3.20.20.80">
    <property type="entry name" value="Glycosidases"/>
    <property type="match status" value="1"/>
</dbReference>